<dbReference type="OrthoDB" id="9992569at2"/>
<protein>
    <submittedName>
        <fullName evidence="1">Uncharacterized protein</fullName>
    </submittedName>
</protein>
<organism evidence="1 2">
    <name type="scientific">Pseudomonas entomophila</name>
    <dbReference type="NCBI Taxonomy" id="312306"/>
    <lineage>
        <taxon>Bacteria</taxon>
        <taxon>Pseudomonadati</taxon>
        <taxon>Pseudomonadota</taxon>
        <taxon>Gammaproteobacteria</taxon>
        <taxon>Pseudomonadales</taxon>
        <taxon>Pseudomonadaceae</taxon>
        <taxon>Pseudomonas</taxon>
    </lineage>
</organism>
<name>A0A3S8UPP7_9PSED</name>
<dbReference type="KEGG" id="pory:EJA05_22680"/>
<gene>
    <name evidence="1" type="ORF">EJA05_22680</name>
</gene>
<dbReference type="EMBL" id="CP034338">
    <property type="protein sequence ID" value="AZL70360.1"/>
    <property type="molecule type" value="Genomic_DNA"/>
</dbReference>
<dbReference type="AlphaFoldDB" id="A0A3S8UPP7"/>
<sequence>MSRLGREAAPVFSNATKIAGAAAQPFPTGPAPRQGRSYSCRAIHVGAGLPAKQATRRMAPALPVFAGKPAPTNQCAEVSQ</sequence>
<reference evidence="1 2" key="1">
    <citation type="submission" date="2018-12" db="EMBL/GenBank/DDBJ databases">
        <authorList>
            <person name="Li S."/>
            <person name="Yang R."/>
            <person name="Chen G."/>
            <person name="Zou L."/>
            <person name="Zhang C."/>
            <person name="Chen Y."/>
            <person name="Liu Z."/>
            <person name="Li Y."/>
            <person name="Yan Y."/>
            <person name="Huang M."/>
            <person name="Chen T."/>
        </authorList>
    </citation>
    <scope>NUCLEOTIDE SEQUENCE [LARGE SCALE GENOMIC DNA]</scope>
    <source>
        <strain evidence="1 2">1257</strain>
    </source>
</reference>
<evidence type="ECO:0000313" key="2">
    <source>
        <dbReference type="Proteomes" id="UP000268230"/>
    </source>
</evidence>
<dbReference type="Proteomes" id="UP000268230">
    <property type="component" value="Chromosome"/>
</dbReference>
<proteinExistence type="predicted"/>
<accession>A0A3S8UPP7</accession>
<evidence type="ECO:0000313" key="1">
    <source>
        <dbReference type="EMBL" id="AZL70360.1"/>
    </source>
</evidence>